<dbReference type="GO" id="GO:0000270">
    <property type="term" value="P:peptidoglycan metabolic process"/>
    <property type="evidence" value="ECO:0007669"/>
    <property type="project" value="InterPro"/>
</dbReference>
<keyword evidence="2" id="KW-0732">Signal</keyword>
<dbReference type="PANTHER" id="PTHR21666:SF289">
    <property type="entry name" value="L-ALA--D-GLU ENDOPEPTIDASE"/>
    <property type="match status" value="1"/>
</dbReference>
<gene>
    <name evidence="5" type="ORF">ENP47_11315</name>
</gene>
<evidence type="ECO:0000313" key="5">
    <source>
        <dbReference type="EMBL" id="HEF66165.1"/>
    </source>
</evidence>
<comment type="caution">
    <text evidence="5">The sequence shown here is derived from an EMBL/GenBank/DDBJ whole genome shotgun (WGS) entry which is preliminary data.</text>
</comment>
<protein>
    <submittedName>
        <fullName evidence="5">Peptidase M23</fullName>
    </submittedName>
</protein>
<dbReference type="EMBL" id="DSJL01000011">
    <property type="protein sequence ID" value="HEF66165.1"/>
    <property type="molecule type" value="Genomic_DNA"/>
</dbReference>
<evidence type="ECO:0000259" key="3">
    <source>
        <dbReference type="Pfam" id="PF01464"/>
    </source>
</evidence>
<dbReference type="SUPFAM" id="SSF51261">
    <property type="entry name" value="Duplicated hybrid motif"/>
    <property type="match status" value="1"/>
</dbReference>
<sequence length="327" mass="34242">MAGITIPPEILATMPARFGIRSPQLGGPTANNTQFWALLAQRGVVADSPTSAGRDPLADLRGVWPVHGPVTSTFGPRSLLPGEQFHTGIDIGVPEGTPVRATASGVVRFVGNTDGYGLRVEIDHGNGVTTLYAHLSEASVVPGQRVERGQTIGKSGNTGASTGPHLHYEIRQNGRPIDPWLSLQASRPAGSGGQSVLSLPFGNLIVATAQRYGLDAALLAAMVKVESGFDPRAVSSAGAKGLMQLMDGTAAALGVRDPFDPAQNLDGGARYFRDLLQRFGGDVRLALAAYNAGPNAVREAGGIPPYPETQRYVEAVMATWQMLSRGS</sequence>
<dbReference type="Gene3D" id="2.70.70.10">
    <property type="entry name" value="Glucose Permease (Domain IIA)"/>
    <property type="match status" value="1"/>
</dbReference>
<dbReference type="AlphaFoldDB" id="A0A7C2BFI9"/>
<feature type="domain" description="Transglycosylase SLT" evidence="3">
    <location>
        <begin position="205"/>
        <end position="302"/>
    </location>
</feature>
<dbReference type="PANTHER" id="PTHR21666">
    <property type="entry name" value="PEPTIDASE-RELATED"/>
    <property type="match status" value="1"/>
</dbReference>
<dbReference type="SUPFAM" id="SSF53955">
    <property type="entry name" value="Lysozyme-like"/>
    <property type="match status" value="1"/>
</dbReference>
<dbReference type="CDD" id="cd12797">
    <property type="entry name" value="M23_peptidase"/>
    <property type="match status" value="1"/>
</dbReference>
<name>A0A7C2BFI9_THERO</name>
<feature type="domain" description="M23ase beta-sheet core" evidence="4">
    <location>
        <begin position="84"/>
        <end position="179"/>
    </location>
</feature>
<dbReference type="InterPro" id="IPR016047">
    <property type="entry name" value="M23ase_b-sheet_dom"/>
</dbReference>
<dbReference type="InterPro" id="IPR000189">
    <property type="entry name" value="Transglyc_AS"/>
</dbReference>
<dbReference type="GO" id="GO:0008933">
    <property type="term" value="F:peptidoglycan lytic transglycosylase activity"/>
    <property type="evidence" value="ECO:0007669"/>
    <property type="project" value="InterPro"/>
</dbReference>
<dbReference type="InterPro" id="IPR008258">
    <property type="entry name" value="Transglycosylase_SLT_dom_1"/>
</dbReference>
<proteinExistence type="inferred from homology"/>
<organism evidence="5">
    <name type="scientific">Thermomicrobium roseum</name>
    <dbReference type="NCBI Taxonomy" id="500"/>
    <lineage>
        <taxon>Bacteria</taxon>
        <taxon>Pseudomonadati</taxon>
        <taxon>Thermomicrobiota</taxon>
        <taxon>Thermomicrobia</taxon>
        <taxon>Thermomicrobiales</taxon>
        <taxon>Thermomicrobiaceae</taxon>
        <taxon>Thermomicrobium</taxon>
    </lineage>
</organism>
<dbReference type="CDD" id="cd00254">
    <property type="entry name" value="LT-like"/>
    <property type="match status" value="1"/>
</dbReference>
<evidence type="ECO:0000256" key="2">
    <source>
        <dbReference type="ARBA" id="ARBA00022729"/>
    </source>
</evidence>
<comment type="similarity">
    <text evidence="1">Belongs to the transglycosylase Slt family.</text>
</comment>
<accession>A0A7C2BFI9</accession>
<dbReference type="Gene3D" id="1.10.530.10">
    <property type="match status" value="1"/>
</dbReference>
<reference evidence="5" key="1">
    <citation type="journal article" date="2020" name="mSystems">
        <title>Genome- and Community-Level Interaction Insights into Carbon Utilization and Element Cycling Functions of Hydrothermarchaeota in Hydrothermal Sediment.</title>
        <authorList>
            <person name="Zhou Z."/>
            <person name="Liu Y."/>
            <person name="Xu W."/>
            <person name="Pan J."/>
            <person name="Luo Z.H."/>
            <person name="Li M."/>
        </authorList>
    </citation>
    <scope>NUCLEOTIDE SEQUENCE [LARGE SCALE GENOMIC DNA]</scope>
    <source>
        <strain evidence="5">SpSt-222</strain>
    </source>
</reference>
<dbReference type="InterPro" id="IPR011055">
    <property type="entry name" value="Dup_hybrid_motif"/>
</dbReference>
<dbReference type="Pfam" id="PF01551">
    <property type="entry name" value="Peptidase_M23"/>
    <property type="match status" value="1"/>
</dbReference>
<dbReference type="InterPro" id="IPR050570">
    <property type="entry name" value="Cell_wall_metabolism_enzyme"/>
</dbReference>
<dbReference type="GO" id="GO:0004222">
    <property type="term" value="F:metalloendopeptidase activity"/>
    <property type="evidence" value="ECO:0007669"/>
    <property type="project" value="TreeGrafter"/>
</dbReference>
<evidence type="ECO:0000256" key="1">
    <source>
        <dbReference type="ARBA" id="ARBA00007734"/>
    </source>
</evidence>
<dbReference type="GO" id="GO:0016020">
    <property type="term" value="C:membrane"/>
    <property type="evidence" value="ECO:0007669"/>
    <property type="project" value="InterPro"/>
</dbReference>
<dbReference type="PROSITE" id="PS00922">
    <property type="entry name" value="TRANSGLYCOSYLASE"/>
    <property type="match status" value="1"/>
</dbReference>
<dbReference type="InterPro" id="IPR023346">
    <property type="entry name" value="Lysozyme-like_dom_sf"/>
</dbReference>
<dbReference type="Pfam" id="PF01464">
    <property type="entry name" value="SLT"/>
    <property type="match status" value="1"/>
</dbReference>
<evidence type="ECO:0000259" key="4">
    <source>
        <dbReference type="Pfam" id="PF01551"/>
    </source>
</evidence>